<proteinExistence type="predicted"/>
<sequence>MASTATISQTLKFETDVEPAARKLCGITYLEQTTSAKDLTAIASNCGGRNGSMLRNANATSLNADPLLEQIERNRKIIEQLSPVLKYKEMMRKRRARTAPRRKFSIAQGYPRINRWKAVAQSKSM</sequence>
<dbReference type="OrthoDB" id="5851708at2759"/>
<gene>
    <name evidence="1" type="ORF">SVUK_LOCUS14762</name>
</gene>
<dbReference type="AlphaFoldDB" id="A0A3P7JMC3"/>
<dbReference type="EMBL" id="UYYB01106263">
    <property type="protein sequence ID" value="VDM79764.1"/>
    <property type="molecule type" value="Genomic_DNA"/>
</dbReference>
<dbReference type="Proteomes" id="UP000270094">
    <property type="component" value="Unassembled WGS sequence"/>
</dbReference>
<reference evidence="1 2" key="1">
    <citation type="submission" date="2018-11" db="EMBL/GenBank/DDBJ databases">
        <authorList>
            <consortium name="Pathogen Informatics"/>
        </authorList>
    </citation>
    <scope>NUCLEOTIDE SEQUENCE [LARGE SCALE GENOMIC DNA]</scope>
</reference>
<protein>
    <submittedName>
        <fullName evidence="1">Uncharacterized protein</fullName>
    </submittedName>
</protein>
<name>A0A3P7JMC3_STRVU</name>
<organism evidence="1 2">
    <name type="scientific">Strongylus vulgaris</name>
    <name type="common">Blood worm</name>
    <dbReference type="NCBI Taxonomy" id="40348"/>
    <lineage>
        <taxon>Eukaryota</taxon>
        <taxon>Metazoa</taxon>
        <taxon>Ecdysozoa</taxon>
        <taxon>Nematoda</taxon>
        <taxon>Chromadorea</taxon>
        <taxon>Rhabditida</taxon>
        <taxon>Rhabditina</taxon>
        <taxon>Rhabditomorpha</taxon>
        <taxon>Strongyloidea</taxon>
        <taxon>Strongylidae</taxon>
        <taxon>Strongylus</taxon>
    </lineage>
</organism>
<evidence type="ECO:0000313" key="2">
    <source>
        <dbReference type="Proteomes" id="UP000270094"/>
    </source>
</evidence>
<keyword evidence="2" id="KW-1185">Reference proteome</keyword>
<accession>A0A3P7JMC3</accession>
<evidence type="ECO:0000313" key="1">
    <source>
        <dbReference type="EMBL" id="VDM79764.1"/>
    </source>
</evidence>
<feature type="non-terminal residue" evidence="1">
    <location>
        <position position="125"/>
    </location>
</feature>